<dbReference type="GO" id="GO:0034605">
    <property type="term" value="P:cellular response to heat"/>
    <property type="evidence" value="ECO:0007669"/>
    <property type="project" value="UniProtKB-UniRule"/>
</dbReference>
<keyword evidence="15" id="KW-0175">Coiled coil</keyword>
<dbReference type="Gene3D" id="3.30.230.10">
    <property type="match status" value="1"/>
</dbReference>
<evidence type="ECO:0000256" key="4">
    <source>
        <dbReference type="ARBA" id="ARBA00022741"/>
    </source>
</evidence>
<dbReference type="Gene3D" id="3.40.50.300">
    <property type="entry name" value="P-loop containing nucleotide triphosphate hydrolases"/>
    <property type="match status" value="1"/>
</dbReference>
<dbReference type="PROSITE" id="PS51787">
    <property type="entry name" value="LON_N"/>
    <property type="match status" value="1"/>
</dbReference>
<dbReference type="GO" id="GO:0005524">
    <property type="term" value="F:ATP binding"/>
    <property type="evidence" value="ECO:0007669"/>
    <property type="project" value="UniProtKB-UniRule"/>
</dbReference>
<dbReference type="NCBIfam" id="TIGR00763">
    <property type="entry name" value="lon"/>
    <property type="match status" value="1"/>
</dbReference>
<evidence type="ECO:0000256" key="6">
    <source>
        <dbReference type="ARBA" id="ARBA00022825"/>
    </source>
</evidence>
<keyword evidence="3 9" id="KW-0645">Protease</keyword>
<evidence type="ECO:0000256" key="10">
    <source>
        <dbReference type="PIRNR" id="PIRNR001174"/>
    </source>
</evidence>
<keyword evidence="2 9" id="KW-0963">Cytoplasm</keyword>
<dbReference type="PANTHER" id="PTHR10046">
    <property type="entry name" value="ATP DEPENDENT LON PROTEASE FAMILY MEMBER"/>
    <property type="match status" value="1"/>
</dbReference>
<dbReference type="CDD" id="cd19500">
    <property type="entry name" value="RecA-like_Lon"/>
    <property type="match status" value="1"/>
</dbReference>
<evidence type="ECO:0000259" key="17">
    <source>
        <dbReference type="PROSITE" id="PS51786"/>
    </source>
</evidence>
<dbReference type="NCBIfam" id="NF008053">
    <property type="entry name" value="PRK10787.1"/>
    <property type="match status" value="1"/>
</dbReference>
<dbReference type="InterPro" id="IPR014721">
    <property type="entry name" value="Ribsml_uS5_D2-typ_fold_subgr"/>
</dbReference>
<gene>
    <name evidence="9" type="primary">lon</name>
    <name evidence="19" type="ORF">TAGGR_11287</name>
</gene>
<dbReference type="Gene3D" id="1.20.5.5270">
    <property type="match status" value="1"/>
</dbReference>
<evidence type="ECO:0000256" key="8">
    <source>
        <dbReference type="ARBA" id="ARBA00023016"/>
    </source>
</evidence>
<dbReference type="EMBL" id="BCNO01000001">
    <property type="protein sequence ID" value="GAQ95086.1"/>
    <property type="molecule type" value="Genomic_DNA"/>
</dbReference>
<comment type="subunit">
    <text evidence="9 10">Homohexamer. Organized in a ring with a central cavity.</text>
</comment>
<comment type="induction">
    <text evidence="9">By heat shock.</text>
</comment>
<dbReference type="HAMAP" id="MF_01973">
    <property type="entry name" value="lon_bact"/>
    <property type="match status" value="1"/>
</dbReference>
<dbReference type="InterPro" id="IPR027065">
    <property type="entry name" value="Lon_Prtase"/>
</dbReference>
<dbReference type="RefSeq" id="WP_059176483.1">
    <property type="nucleotide sequence ID" value="NZ_BCNO01000001.1"/>
</dbReference>
<dbReference type="InterPro" id="IPR015947">
    <property type="entry name" value="PUA-like_sf"/>
</dbReference>
<dbReference type="Pfam" id="PF05362">
    <property type="entry name" value="Lon_C"/>
    <property type="match status" value="1"/>
</dbReference>
<dbReference type="SUPFAM" id="SSF54211">
    <property type="entry name" value="Ribosomal protein S5 domain 2-like"/>
    <property type="match status" value="1"/>
</dbReference>
<keyword evidence="8 9" id="KW-0346">Stress response</keyword>
<dbReference type="SMART" id="SM00464">
    <property type="entry name" value="LON"/>
    <property type="match status" value="1"/>
</dbReference>
<dbReference type="EC" id="3.4.21.53" evidence="9 10"/>
<proteinExistence type="evidence at transcript level"/>
<dbReference type="SUPFAM" id="SSF52540">
    <property type="entry name" value="P-loop containing nucleoside triphosphate hydrolases"/>
    <property type="match status" value="1"/>
</dbReference>
<dbReference type="GO" id="GO:0004252">
    <property type="term" value="F:serine-type endopeptidase activity"/>
    <property type="evidence" value="ECO:0007669"/>
    <property type="project" value="UniProtKB-UniRule"/>
</dbReference>
<keyword evidence="4 9" id="KW-0547">Nucleotide-binding</keyword>
<dbReference type="InterPro" id="IPR008269">
    <property type="entry name" value="Lon_proteolytic"/>
</dbReference>
<evidence type="ECO:0000256" key="13">
    <source>
        <dbReference type="PROSITE-ProRule" id="PRU01122"/>
    </source>
</evidence>
<dbReference type="FunFam" id="1.20.5.5270:FF:000002">
    <property type="entry name" value="Lon protease homolog"/>
    <property type="match status" value="1"/>
</dbReference>
<evidence type="ECO:0000256" key="12">
    <source>
        <dbReference type="PIRSR" id="PIRSR001174-2"/>
    </source>
</evidence>
<sequence length="810" mass="91755">MDEIKKEDKEQNNEQNNEKQDNKEIEIPEQLPVLAVRDIVIFPYMIIPLFVGRDISVKAVEHALNTNRLILLLTQKDFNIEIPEPSDLYNIGTICMIMRMLRLPDGRLKILVQGLSKAKAIEFSQSEGFYLAKIERIEDIQLKEITLEHEAMVRTVKEQLEKAISLGKNIPPDAMVIIENIDEPGRLADLIASNLGLKSSEAQQILEITDPFERLNKVREILNREIQLLTIQQKIKKEAKDEIDRTQREYFLREQLKAIQKELGDIDEKAEEINEFRKKIEEAKMPEKVKEEAEKQLKRLERMHPEAAESAVVRTYLEWLTELPWSRSTQDRLDIKAAKEVLDKDHYDLEKVKERILEYLSVRKLKEKMKGPILCFIGPPGVGKTSLGRSIAKALGREFVRISLGGVRDEAEIRGHRRTYVGALPGRIIQGIRQAGTNNPVFMLDEIDKLGMDFRGDPSSALLEVLDPEQNNSFVDHYLAVPFDLSNVMFICTGNVADTIPSALRDRMEIIYLSGYTEEEKLQIAKKYLIPKQLEEHGLSSSIMKISDKAIRYIITHYTREAGVRNLEREIANLCRKVAKYIAEGKKKKFYITPQKVSKFLGAPKYLPEEELKKEEVGVATGLAWTEAGGDVIYVEATIMKGKGNLILTGQLGDVMKESAQAALSYVKSKAKELNIDEKLFSTMDLHIHVPAGAIPKDGPSAGITMASAIASVFTGKPLRKDVAMTGEITLRGRVLPIGGLKEKVLAAKRMGIKTVIIPKRNKKDLEELPKYVKEGMKFILVESMDEVLKHVFSKAKTRDRKQTVAAKSK</sequence>
<dbReference type="GO" id="GO:0016887">
    <property type="term" value="F:ATP hydrolysis activity"/>
    <property type="evidence" value="ECO:0007669"/>
    <property type="project" value="UniProtKB-UniRule"/>
</dbReference>
<dbReference type="AlphaFoldDB" id="A0A0U9HPT2"/>
<dbReference type="InterPro" id="IPR020568">
    <property type="entry name" value="Ribosomal_Su5_D2-typ_SF"/>
</dbReference>
<evidence type="ECO:0000256" key="5">
    <source>
        <dbReference type="ARBA" id="ARBA00022801"/>
    </source>
</evidence>
<dbReference type="GO" id="GO:0004176">
    <property type="term" value="F:ATP-dependent peptidase activity"/>
    <property type="evidence" value="ECO:0007669"/>
    <property type="project" value="UniProtKB-UniRule"/>
</dbReference>
<comment type="catalytic activity">
    <reaction evidence="9 10 13">
        <text>Hydrolysis of proteins in presence of ATP.</text>
        <dbReference type="EC" id="3.4.21.53"/>
    </reaction>
</comment>
<dbReference type="Pfam" id="PF22667">
    <property type="entry name" value="Lon_lid"/>
    <property type="match status" value="1"/>
</dbReference>
<dbReference type="InterPro" id="IPR008268">
    <property type="entry name" value="Peptidase_S16_AS"/>
</dbReference>
<feature type="active site" evidence="9 11">
    <location>
        <position position="744"/>
    </location>
</feature>
<evidence type="ECO:0000256" key="15">
    <source>
        <dbReference type="SAM" id="Coils"/>
    </source>
</evidence>
<evidence type="ECO:0000313" key="20">
    <source>
        <dbReference type="Proteomes" id="UP000054976"/>
    </source>
</evidence>
<dbReference type="InterPro" id="IPR027417">
    <property type="entry name" value="P-loop_NTPase"/>
</dbReference>
<dbReference type="GO" id="GO:0005737">
    <property type="term" value="C:cytoplasm"/>
    <property type="evidence" value="ECO:0007669"/>
    <property type="project" value="UniProtKB-SubCell"/>
</dbReference>
<comment type="function">
    <text evidence="9">ATP-dependent serine protease that mediates the selective degradation of mutant and abnormal proteins as well as certain short-lived regulatory proteins. Required for cellular homeostasis and for survival from DNA damage and developmental changes induced by stress. Degrades polypeptides processively to yield small peptide fragments that are 5 to 10 amino acids long. Binds to DNA in a double-stranded, site-specific manner.</text>
</comment>
<feature type="active site" evidence="9 11">
    <location>
        <position position="701"/>
    </location>
</feature>
<evidence type="ECO:0000256" key="2">
    <source>
        <dbReference type="ARBA" id="ARBA00022490"/>
    </source>
</evidence>
<keyword evidence="6 9" id="KW-0720">Serine protease</keyword>
<dbReference type="InterPro" id="IPR027543">
    <property type="entry name" value="Lon_bac"/>
</dbReference>
<feature type="binding site" evidence="9 12">
    <location>
        <begin position="378"/>
        <end position="385"/>
    </location>
    <ligand>
        <name>ATP</name>
        <dbReference type="ChEBI" id="CHEBI:30616"/>
    </ligand>
</feature>
<dbReference type="FunFam" id="3.40.50.300:FF:000382">
    <property type="entry name" value="Lon protease homolog 2, peroxisomal"/>
    <property type="match status" value="1"/>
</dbReference>
<dbReference type="STRING" id="86166.TAGGR_11287"/>
<dbReference type="PROSITE" id="PS01046">
    <property type="entry name" value="LON_SER"/>
    <property type="match status" value="1"/>
</dbReference>
<dbReference type="InterPro" id="IPR046336">
    <property type="entry name" value="Lon_prtase_N_sf"/>
</dbReference>
<organism evidence="19 20">
    <name type="scientific">Thermodesulfovibrio aggregans</name>
    <dbReference type="NCBI Taxonomy" id="86166"/>
    <lineage>
        <taxon>Bacteria</taxon>
        <taxon>Pseudomonadati</taxon>
        <taxon>Nitrospirota</taxon>
        <taxon>Thermodesulfovibrionia</taxon>
        <taxon>Thermodesulfovibrionales</taxon>
        <taxon>Thermodesulfovibrionaceae</taxon>
        <taxon>Thermodesulfovibrio</taxon>
    </lineage>
</organism>
<dbReference type="PIRSF" id="PIRSF001174">
    <property type="entry name" value="Lon_proteas"/>
    <property type="match status" value="1"/>
</dbReference>
<evidence type="ECO:0000256" key="9">
    <source>
        <dbReference type="HAMAP-Rule" id="MF_01973"/>
    </source>
</evidence>
<feature type="domain" description="Lon N-terminal" evidence="18">
    <location>
        <begin position="31"/>
        <end position="226"/>
    </location>
</feature>
<feature type="domain" description="Lon proteolytic" evidence="17">
    <location>
        <begin position="614"/>
        <end position="795"/>
    </location>
</feature>
<evidence type="ECO:0000256" key="16">
    <source>
        <dbReference type="SAM" id="MobiDB-lite"/>
    </source>
</evidence>
<keyword evidence="7 9" id="KW-0067">ATP-binding</keyword>
<dbReference type="SMART" id="SM00382">
    <property type="entry name" value="AAA"/>
    <property type="match status" value="1"/>
</dbReference>
<evidence type="ECO:0000256" key="3">
    <source>
        <dbReference type="ARBA" id="ARBA00022670"/>
    </source>
</evidence>
<dbReference type="Gene3D" id="1.20.58.1480">
    <property type="match status" value="1"/>
</dbReference>
<evidence type="ECO:0000256" key="1">
    <source>
        <dbReference type="ARBA" id="ARBA00004496"/>
    </source>
</evidence>
<dbReference type="Gene3D" id="2.30.130.40">
    <property type="entry name" value="LON domain-like"/>
    <property type="match status" value="1"/>
</dbReference>
<dbReference type="Pfam" id="PF02190">
    <property type="entry name" value="LON_substr_bdg"/>
    <property type="match status" value="1"/>
</dbReference>
<dbReference type="Proteomes" id="UP000054976">
    <property type="component" value="Unassembled WGS sequence"/>
</dbReference>
<dbReference type="InterPro" id="IPR003111">
    <property type="entry name" value="Lon_prtase_N"/>
</dbReference>
<reference evidence="20" key="1">
    <citation type="submission" date="2016-01" db="EMBL/GenBank/DDBJ databases">
        <title>Draft genome sequence of Thermodesulfovibrio aggregans strain TGE-P1.</title>
        <authorList>
            <person name="Sekiguchi Y."/>
            <person name="Ohashi A."/>
            <person name="Matsuura N."/>
            <person name="Tourlousse M.D."/>
        </authorList>
    </citation>
    <scope>NUCLEOTIDE SEQUENCE [LARGE SCALE GENOMIC DNA]</scope>
    <source>
        <strain evidence="20">TGE-P1</strain>
    </source>
</reference>
<comment type="similarity">
    <text evidence="9 10 13 14">Belongs to the peptidase S16 family.</text>
</comment>
<evidence type="ECO:0000259" key="18">
    <source>
        <dbReference type="PROSITE" id="PS51787"/>
    </source>
</evidence>
<evidence type="ECO:0000256" key="7">
    <source>
        <dbReference type="ARBA" id="ARBA00022840"/>
    </source>
</evidence>
<protein>
    <recommendedName>
        <fullName evidence="9 10">Lon protease</fullName>
        <ecNumber evidence="9 10">3.4.21.53</ecNumber>
    </recommendedName>
    <alternativeName>
        <fullName evidence="9">ATP-dependent protease La</fullName>
    </alternativeName>
</protein>
<comment type="caution">
    <text evidence="19">The sequence shown here is derived from an EMBL/GenBank/DDBJ whole genome shotgun (WGS) entry which is preliminary data.</text>
</comment>
<dbReference type="GO" id="GO:0043565">
    <property type="term" value="F:sequence-specific DNA binding"/>
    <property type="evidence" value="ECO:0007669"/>
    <property type="project" value="UniProtKB-UniRule"/>
</dbReference>
<comment type="subcellular location">
    <subcellularLocation>
        <location evidence="1 9 10">Cytoplasm</location>
    </subcellularLocation>
</comment>
<dbReference type="InterPro" id="IPR004815">
    <property type="entry name" value="Lon_bac/euk-typ"/>
</dbReference>
<keyword evidence="5 9" id="KW-0378">Hydrolase</keyword>
<evidence type="ECO:0000256" key="11">
    <source>
        <dbReference type="PIRSR" id="PIRSR001174-1"/>
    </source>
</evidence>
<dbReference type="InterPro" id="IPR003959">
    <property type="entry name" value="ATPase_AAA_core"/>
</dbReference>
<dbReference type="OrthoDB" id="9803599at2"/>
<dbReference type="PRINTS" id="PR00830">
    <property type="entry name" value="ENDOLAPTASE"/>
</dbReference>
<accession>A0A0U9HPT2</accession>
<dbReference type="InterPro" id="IPR003593">
    <property type="entry name" value="AAA+_ATPase"/>
</dbReference>
<keyword evidence="20" id="KW-1185">Reference proteome</keyword>
<feature type="region of interest" description="Disordered" evidence="16">
    <location>
        <begin position="1"/>
        <end position="24"/>
    </location>
</feature>
<evidence type="ECO:0000256" key="14">
    <source>
        <dbReference type="RuleBase" id="RU000591"/>
    </source>
</evidence>
<name>A0A0U9HPT2_9BACT</name>
<dbReference type="SUPFAM" id="SSF88697">
    <property type="entry name" value="PUA domain-like"/>
    <property type="match status" value="1"/>
</dbReference>
<dbReference type="PROSITE" id="PS51786">
    <property type="entry name" value="LON_PROTEOLYTIC"/>
    <property type="match status" value="1"/>
</dbReference>
<dbReference type="Gene3D" id="1.10.8.60">
    <property type="match status" value="1"/>
</dbReference>
<evidence type="ECO:0000313" key="19">
    <source>
        <dbReference type="EMBL" id="GAQ95086.1"/>
    </source>
</evidence>
<dbReference type="InterPro" id="IPR054594">
    <property type="entry name" value="Lon_lid"/>
</dbReference>
<feature type="coiled-coil region" evidence="15">
    <location>
        <begin position="212"/>
        <end position="310"/>
    </location>
</feature>
<dbReference type="Pfam" id="PF00004">
    <property type="entry name" value="AAA"/>
    <property type="match status" value="1"/>
</dbReference>
<dbReference type="GO" id="GO:0006515">
    <property type="term" value="P:protein quality control for misfolded or incompletely synthesized proteins"/>
    <property type="evidence" value="ECO:0007669"/>
    <property type="project" value="UniProtKB-UniRule"/>
</dbReference>
<dbReference type="FunFam" id="3.30.230.10:FF:000019">
    <property type="entry name" value="Lon protease homolog 2, peroxisomal"/>
    <property type="match status" value="1"/>
</dbReference>